<keyword evidence="2" id="KW-1185">Reference proteome</keyword>
<evidence type="ECO:0000313" key="1">
    <source>
        <dbReference type="EMBL" id="KAI6090746.1"/>
    </source>
</evidence>
<organism evidence="1 2">
    <name type="scientific">Hypoxylon rubiginosum</name>
    <dbReference type="NCBI Taxonomy" id="110542"/>
    <lineage>
        <taxon>Eukaryota</taxon>
        <taxon>Fungi</taxon>
        <taxon>Dikarya</taxon>
        <taxon>Ascomycota</taxon>
        <taxon>Pezizomycotina</taxon>
        <taxon>Sordariomycetes</taxon>
        <taxon>Xylariomycetidae</taxon>
        <taxon>Xylariales</taxon>
        <taxon>Hypoxylaceae</taxon>
        <taxon>Hypoxylon</taxon>
    </lineage>
</organism>
<accession>A0ACC0DDM1</accession>
<proteinExistence type="predicted"/>
<dbReference type="EMBL" id="MU394289">
    <property type="protein sequence ID" value="KAI6090746.1"/>
    <property type="molecule type" value="Genomic_DNA"/>
</dbReference>
<gene>
    <name evidence="1" type="ORF">F4821DRAFT_227749</name>
</gene>
<protein>
    <submittedName>
        <fullName evidence="1">Uncharacterized protein</fullName>
    </submittedName>
</protein>
<comment type="caution">
    <text evidence="1">The sequence shown here is derived from an EMBL/GenBank/DDBJ whole genome shotgun (WGS) entry which is preliminary data.</text>
</comment>
<reference evidence="1 2" key="1">
    <citation type="journal article" date="2022" name="New Phytol.">
        <title>Ecological generalism drives hyperdiversity of secondary metabolite gene clusters in xylarialean endophytes.</title>
        <authorList>
            <person name="Franco M.E.E."/>
            <person name="Wisecaver J.H."/>
            <person name="Arnold A.E."/>
            <person name="Ju Y.M."/>
            <person name="Slot J.C."/>
            <person name="Ahrendt S."/>
            <person name="Moore L.P."/>
            <person name="Eastman K.E."/>
            <person name="Scott K."/>
            <person name="Konkel Z."/>
            <person name="Mondo S.J."/>
            <person name="Kuo A."/>
            <person name="Hayes R.D."/>
            <person name="Haridas S."/>
            <person name="Andreopoulos B."/>
            <person name="Riley R."/>
            <person name="LaButti K."/>
            <person name="Pangilinan J."/>
            <person name="Lipzen A."/>
            <person name="Amirebrahimi M."/>
            <person name="Yan J."/>
            <person name="Adam C."/>
            <person name="Keymanesh K."/>
            <person name="Ng V."/>
            <person name="Louie K."/>
            <person name="Northen T."/>
            <person name="Drula E."/>
            <person name="Henrissat B."/>
            <person name="Hsieh H.M."/>
            <person name="Youens-Clark K."/>
            <person name="Lutzoni F."/>
            <person name="Miadlikowska J."/>
            <person name="Eastwood D.C."/>
            <person name="Hamelin R.C."/>
            <person name="Grigoriev I.V."/>
            <person name="U'Ren J.M."/>
        </authorList>
    </citation>
    <scope>NUCLEOTIDE SEQUENCE [LARGE SCALE GENOMIC DNA]</scope>
    <source>
        <strain evidence="1 2">ER1909</strain>
    </source>
</reference>
<name>A0ACC0DDM1_9PEZI</name>
<dbReference type="Proteomes" id="UP001497680">
    <property type="component" value="Unassembled WGS sequence"/>
</dbReference>
<evidence type="ECO:0000313" key="2">
    <source>
        <dbReference type="Proteomes" id="UP001497680"/>
    </source>
</evidence>
<sequence>MIHVNPYKRQNRRACDRCHQAKLKCVREGSRKCRRCERNDSECVFSPPSRVRSQQARSTPLPPSITTPVDGATDFELNAWSNVDMDVNLDFSLEPSLLATFGLDGLDAGISDSPTSNPPHHRDQDQHQYQGHNHDNAARNELLTPDFSFPRSSLSASASASAPHTVTAYDEAPTPGLQLSALAASRTPSLVNYMTLSSSDDDTEYDEKSLTGLVFWTDKMAQLNTQFTQHLQSIPHVSSKSLQNNKNGDIIPLPSGNHDPDRTFHLSESFIDILSGMCSKEAPTHTGTTVADEDSPAVFLSLDESSYLMVFSTYLRFLETHDSVFRYLLACLSHKRESIKTGSCFYLPKLTIGSFSPAMTSDTRPLLFVSLMESMLTRARNFVHHMTLVKSGSSPPVIEPDSALRAIRAKETAISTSIERIKSALSRMQ</sequence>